<name>A0A9W7W285_9PEZI</name>
<evidence type="ECO:0000256" key="1">
    <source>
        <dbReference type="SAM" id="Phobius"/>
    </source>
</evidence>
<dbReference type="AlphaFoldDB" id="A0A9W7W285"/>
<keyword evidence="1" id="KW-0812">Transmembrane</keyword>
<evidence type="ECO:0000313" key="2">
    <source>
        <dbReference type="EMBL" id="KAH9827602.1"/>
    </source>
</evidence>
<feature type="transmembrane region" description="Helical" evidence="1">
    <location>
        <begin position="6"/>
        <end position="24"/>
    </location>
</feature>
<organism evidence="2 3">
    <name type="scientific">Teratosphaeria destructans</name>
    <dbReference type="NCBI Taxonomy" id="418781"/>
    <lineage>
        <taxon>Eukaryota</taxon>
        <taxon>Fungi</taxon>
        <taxon>Dikarya</taxon>
        <taxon>Ascomycota</taxon>
        <taxon>Pezizomycotina</taxon>
        <taxon>Dothideomycetes</taxon>
        <taxon>Dothideomycetidae</taxon>
        <taxon>Mycosphaerellales</taxon>
        <taxon>Teratosphaeriaceae</taxon>
        <taxon>Teratosphaeria</taxon>
    </lineage>
</organism>
<dbReference type="Proteomes" id="UP001138500">
    <property type="component" value="Unassembled WGS sequence"/>
</dbReference>
<keyword evidence="3" id="KW-1185">Reference proteome</keyword>
<dbReference type="EMBL" id="RIBY02001867">
    <property type="protein sequence ID" value="KAH9827602.1"/>
    <property type="molecule type" value="Genomic_DNA"/>
</dbReference>
<dbReference type="OrthoDB" id="288942at2759"/>
<reference evidence="2 3" key="1">
    <citation type="journal article" date="2018" name="IMA Fungus">
        <title>IMA Genome-F 10: Nine draft genome sequences of Claviceps purpurea s.lat., including C. arundinis, C. humidiphila, and C. cf. spartinae, pseudomolecules for the pitch canker pathogen Fusarium circinatum, draft genome of Davidsoniella eucalypti, Grosmannia galeiformis, Quambalaria eucalypti, and Teratosphaeria destructans.</title>
        <authorList>
            <person name="Wingfield B.D."/>
            <person name="Liu M."/>
            <person name="Nguyen H.D."/>
            <person name="Lane F.A."/>
            <person name="Morgan S.W."/>
            <person name="De Vos L."/>
            <person name="Wilken P.M."/>
            <person name="Duong T.A."/>
            <person name="Aylward J."/>
            <person name="Coetzee M.P."/>
            <person name="Dadej K."/>
            <person name="De Beer Z.W."/>
            <person name="Findlay W."/>
            <person name="Havenga M."/>
            <person name="Kolarik M."/>
            <person name="Menzies J.G."/>
            <person name="Naidoo K."/>
            <person name="Pochopski O."/>
            <person name="Shoukouhi P."/>
            <person name="Santana Q.C."/>
            <person name="Seifert K.A."/>
            <person name="Soal N."/>
            <person name="Steenkamp E.T."/>
            <person name="Tatham C.T."/>
            <person name="van der Nest M.A."/>
            <person name="Wingfield M.J."/>
        </authorList>
    </citation>
    <scope>NUCLEOTIDE SEQUENCE [LARGE SCALE GENOMIC DNA]</scope>
    <source>
        <strain evidence="2">CMW44962</strain>
    </source>
</reference>
<sequence length="488" mass="56804">MKSPGFVDFILCLLLVLFIITTFITRRWHLPRTDPSGPAMSSTKGHSRVEGRTKRAVVIATDELEARGKFLDQEQSPLFGMLPRELRDIIWGLALAQFEDAEPKFDPTEYYCRPGHTARLTTDGRLLLTCRRIWLEAHALPMLQAEHSFYYYRAAPDARDPGWMAGLTEKNLQDFGHLHLYCQMYAVEQRLTPAPGAVRAMFLNTPPHPGDFQPRMLHVTLRHTDWYWWEHDAPLELQDGWVKAMLNSPDLRSTETLVLEMETLDYKVDQLQPIVERVKGFVSEELETHMVDGKPVKTKFVLTDKTSVYEWEGPTNIDNQEFSPYHGKDKLKYHVTTLVWKLKFPDMPGAFIPHLRRAPRIDPRSSSTTDELATRPQLAAQDRFRSLAQRHLRNSHRTHVVPGVRGDHQIAIFRRFGVPPANHRQRYWQAIFRNMRQSEQDVKRNASQLAQAAEEDRRWDFESAMGELEVKEWQAKWEREGTLLRFAE</sequence>
<accession>A0A9W7W285</accession>
<keyword evidence="1" id="KW-0472">Membrane</keyword>
<reference evidence="2 3" key="2">
    <citation type="journal article" date="2021" name="Curr. Genet.">
        <title>Genetic response to nitrogen starvation in the aggressive Eucalyptus foliar pathogen Teratosphaeria destructans.</title>
        <authorList>
            <person name="Havenga M."/>
            <person name="Wingfield B.D."/>
            <person name="Wingfield M.J."/>
            <person name="Dreyer L.L."/>
            <person name="Roets F."/>
            <person name="Aylward J."/>
        </authorList>
    </citation>
    <scope>NUCLEOTIDE SEQUENCE [LARGE SCALE GENOMIC DNA]</scope>
    <source>
        <strain evidence="2">CMW44962</strain>
    </source>
</reference>
<protein>
    <submittedName>
        <fullName evidence="2">Uncharacterized protein</fullName>
    </submittedName>
</protein>
<comment type="caution">
    <text evidence="2">The sequence shown here is derived from an EMBL/GenBank/DDBJ whole genome shotgun (WGS) entry which is preliminary data.</text>
</comment>
<keyword evidence="1" id="KW-1133">Transmembrane helix</keyword>
<gene>
    <name evidence="2" type="ORF">Tdes44962_MAKER00328</name>
</gene>
<evidence type="ECO:0000313" key="3">
    <source>
        <dbReference type="Proteomes" id="UP001138500"/>
    </source>
</evidence>
<proteinExistence type="predicted"/>